<evidence type="ECO:0000256" key="7">
    <source>
        <dbReference type="ARBA" id="ARBA00047942"/>
    </source>
</evidence>
<evidence type="ECO:0000256" key="8">
    <source>
        <dbReference type="SAM" id="Coils"/>
    </source>
</evidence>
<proteinExistence type="predicted"/>
<comment type="catalytic activity">
    <reaction evidence="7">
        <text>a 2'-deoxyadenosine in DNA + S-adenosyl-L-methionine = an N(6)-methyl-2'-deoxyadenosine in DNA + S-adenosyl-L-homocysteine + H(+)</text>
        <dbReference type="Rhea" id="RHEA:15197"/>
        <dbReference type="Rhea" id="RHEA-COMP:12418"/>
        <dbReference type="Rhea" id="RHEA-COMP:12419"/>
        <dbReference type="ChEBI" id="CHEBI:15378"/>
        <dbReference type="ChEBI" id="CHEBI:57856"/>
        <dbReference type="ChEBI" id="CHEBI:59789"/>
        <dbReference type="ChEBI" id="CHEBI:90615"/>
        <dbReference type="ChEBI" id="CHEBI:90616"/>
        <dbReference type="EC" id="2.1.1.72"/>
    </reaction>
</comment>
<evidence type="ECO:0000313" key="12">
    <source>
        <dbReference type="Proteomes" id="UP000192602"/>
    </source>
</evidence>
<feature type="coiled-coil region" evidence="8">
    <location>
        <begin position="548"/>
        <end position="587"/>
    </location>
</feature>
<dbReference type="PANTHER" id="PTHR33841:SF1">
    <property type="entry name" value="DNA METHYLTRANSFERASE A"/>
    <property type="match status" value="1"/>
</dbReference>
<dbReference type="PANTHER" id="PTHR33841">
    <property type="entry name" value="DNA METHYLTRANSFERASE YEEA-RELATED"/>
    <property type="match status" value="1"/>
</dbReference>
<dbReference type="Gene3D" id="3.40.50.150">
    <property type="entry name" value="Vaccinia Virus protein VP39"/>
    <property type="match status" value="1"/>
</dbReference>
<evidence type="ECO:0000256" key="1">
    <source>
        <dbReference type="ARBA" id="ARBA00011900"/>
    </source>
</evidence>
<keyword evidence="12" id="KW-1185">Reference proteome</keyword>
<protein>
    <recommendedName>
        <fullName evidence="1">site-specific DNA-methyltransferase (adenine-specific)</fullName>
        <ecNumber evidence="1">2.1.1.72</ecNumber>
    </recommendedName>
</protein>
<dbReference type="Proteomes" id="UP000192602">
    <property type="component" value="Unassembled WGS sequence"/>
</dbReference>
<feature type="domain" description="TaqI-like C-terminal specificity" evidence="10">
    <location>
        <begin position="863"/>
        <end position="1017"/>
    </location>
</feature>
<dbReference type="GO" id="GO:0009307">
    <property type="term" value="P:DNA restriction-modification system"/>
    <property type="evidence" value="ECO:0007669"/>
    <property type="project" value="UniProtKB-KW"/>
</dbReference>
<dbReference type="InterPro" id="IPR050953">
    <property type="entry name" value="N4_N6_ade-DNA_methylase"/>
</dbReference>
<dbReference type="SUPFAM" id="SSF53335">
    <property type="entry name" value="S-adenosyl-L-methionine-dependent methyltransferases"/>
    <property type="match status" value="1"/>
</dbReference>
<reference evidence="12" key="1">
    <citation type="submission" date="2017-04" db="EMBL/GenBank/DDBJ databases">
        <authorList>
            <person name="Varghese N."/>
            <person name="Submissions S."/>
        </authorList>
    </citation>
    <scope>NUCLEOTIDE SEQUENCE [LARGE SCALE GENOMIC DNA]</scope>
    <source>
        <strain evidence="12">DSM 16512</strain>
    </source>
</reference>
<name>A0A1W1WRF5_9BACT</name>
<keyword evidence="3" id="KW-0808">Transferase</keyword>
<evidence type="ECO:0000259" key="9">
    <source>
        <dbReference type="Pfam" id="PF07669"/>
    </source>
</evidence>
<evidence type="ECO:0000259" key="10">
    <source>
        <dbReference type="Pfam" id="PF12950"/>
    </source>
</evidence>
<dbReference type="GO" id="GO:0003677">
    <property type="term" value="F:DNA binding"/>
    <property type="evidence" value="ECO:0007669"/>
    <property type="project" value="UniProtKB-KW"/>
</dbReference>
<dbReference type="EC" id="2.1.1.72" evidence="1"/>
<dbReference type="InterPro" id="IPR029063">
    <property type="entry name" value="SAM-dependent_MTases_sf"/>
</dbReference>
<dbReference type="InterPro" id="IPR002052">
    <property type="entry name" value="DNA_methylase_N6_adenine_CS"/>
</dbReference>
<dbReference type="PROSITE" id="PS00092">
    <property type="entry name" value="N6_MTASE"/>
    <property type="match status" value="1"/>
</dbReference>
<accession>A0A1W1WRF5</accession>
<evidence type="ECO:0000256" key="2">
    <source>
        <dbReference type="ARBA" id="ARBA00022603"/>
    </source>
</evidence>
<dbReference type="STRING" id="1069081.SAMN05660197_0563"/>
<dbReference type="OrthoDB" id="9761012at2"/>
<dbReference type="PRINTS" id="PR00507">
    <property type="entry name" value="N12N6MTFRASE"/>
</dbReference>
<organism evidence="11 12">
    <name type="scientific">Nitratiruptor tergarcus DSM 16512</name>
    <dbReference type="NCBI Taxonomy" id="1069081"/>
    <lineage>
        <taxon>Bacteria</taxon>
        <taxon>Pseudomonadati</taxon>
        <taxon>Campylobacterota</taxon>
        <taxon>Epsilonproteobacteria</taxon>
        <taxon>Nautiliales</taxon>
        <taxon>Nitratiruptoraceae</taxon>
        <taxon>Nitratiruptor</taxon>
    </lineage>
</organism>
<sequence>MQMNLKEFLSSKYSLNSFIQFISNIFYGFEQSFSNETDEDLNESERKHIKSYRYLGSVELEDGKELGFFEFQSKSSNIENKRVGYNAILKKLANEYGLDGAIASFYHPQSDAWRLSFVGFEFDEGKAKVTNLKRYTYVLGENIPIKTAYIQLKNLKYPTFEDLLEAFGVERVTKEFYEKYRSLFEMLNDYLKNGQFNYFDRDEKRLHSFTKKLLGRIVFLYFLQKKGWLGVEKNKQWGEGDKKFLFNALKSKKYSNYFDDFLKKIFFEALNTKRENDYFKLTGNKLPFLNGGLFEKDENDKIEGLYLEDRLFEKIFQTFNEYNFTIIEDSPDDKEVAIDPEMMGRVFENFLEENYRKGKGAFYTPREIVHYMCQQTIIQYLLNYFPDKGKIANFVVKKITDDDYFLKYGKDIEKRLLSIKILDPAIGSGAFPMGMLHEIVTLLIHLDKTKSSKEIAKLKRAIIENSIYGIDIDTSAVEIAKLRFWLSLVVDEDIPTPLPNLYYKIMVGNSLLESILGNDPLAKDNNSLFDDNEKKIEYIQKLLHKFFNTNEQKKKENLKEQIETTINEILEKKLKEQEDIIKSQLKNINIFTGLNKKQQEQIEFAQEKKYIIEHIKKRPTTELFFYKIYFAEVLNNKGFDVVIGNPPYIRQEKIKDLKKRLQLERFYNPISKKIEKYECFTATADIYIYFFEKGYRLLKENALLSFITSNKYTRAKYGEKFRKFILENTQIVEYIDFNGVKVFESATVDTAILSFKKTFSTNNRFIYCDVNKDYKKGESLYEFVSTHGFEYSQEDLNLDSFTFATPKELAIKKRIEEVGVPLKLWNIKIYRGILTGFNEAFIIDTKIKNELIKQDPKSAEIIKPLLRGKDIKKYIYEWANLWLIATFPAKHLNIDEYPAIKKYLQSFGKRLEQSGEKGCRKKTKNKWFETQDQIAYWNEFEKEKIVWQRVTKVPTFCLADKQIYILDSMAFITSKYNRYLLSVLNSKLMYFYIDKITHQYGKTGYLLSNQFVEKLPVPKIKETKRQSFESIVEIILNYKKSSNPKASFFEKVIDVMVYELYFEKELKEKGFGIIDIVEKEISLKLSADELYTKWNDPKHPVKYNIDFIDSVEVVKTVEESL</sequence>
<dbReference type="Pfam" id="PF12950">
    <property type="entry name" value="TaqI_C"/>
    <property type="match status" value="1"/>
</dbReference>
<feature type="domain" description="Type II methyltransferase M.TaqI-like" evidence="9">
    <location>
        <begin position="465"/>
        <end position="743"/>
    </location>
</feature>
<keyword evidence="5" id="KW-0680">Restriction system</keyword>
<evidence type="ECO:0000256" key="4">
    <source>
        <dbReference type="ARBA" id="ARBA00022691"/>
    </source>
</evidence>
<keyword evidence="4" id="KW-0949">S-adenosyl-L-methionine</keyword>
<evidence type="ECO:0000256" key="6">
    <source>
        <dbReference type="ARBA" id="ARBA00023125"/>
    </source>
</evidence>
<dbReference type="GO" id="GO:0009007">
    <property type="term" value="F:site-specific DNA-methyltransferase (adenine-specific) activity"/>
    <property type="evidence" value="ECO:0007669"/>
    <property type="project" value="UniProtKB-EC"/>
</dbReference>
<evidence type="ECO:0000256" key="3">
    <source>
        <dbReference type="ARBA" id="ARBA00022679"/>
    </source>
</evidence>
<dbReference type="EMBL" id="FWWZ01000001">
    <property type="protein sequence ID" value="SMC08795.1"/>
    <property type="molecule type" value="Genomic_DNA"/>
</dbReference>
<keyword evidence="2 11" id="KW-0489">Methyltransferase</keyword>
<dbReference type="InterPro" id="IPR011639">
    <property type="entry name" value="MethylTrfase_TaqI-like_dom"/>
</dbReference>
<evidence type="ECO:0000256" key="5">
    <source>
        <dbReference type="ARBA" id="ARBA00022747"/>
    </source>
</evidence>
<dbReference type="AlphaFoldDB" id="A0A1W1WRF5"/>
<evidence type="ECO:0000313" key="11">
    <source>
        <dbReference type="EMBL" id="SMC08795.1"/>
    </source>
</evidence>
<dbReference type="GO" id="GO:0032259">
    <property type="term" value="P:methylation"/>
    <property type="evidence" value="ECO:0007669"/>
    <property type="project" value="UniProtKB-KW"/>
</dbReference>
<dbReference type="Pfam" id="PF07669">
    <property type="entry name" value="Eco57I"/>
    <property type="match status" value="1"/>
</dbReference>
<dbReference type="RefSeq" id="WP_084275058.1">
    <property type="nucleotide sequence ID" value="NZ_AP026671.1"/>
</dbReference>
<keyword evidence="6" id="KW-0238">DNA-binding</keyword>
<dbReference type="InterPro" id="IPR025931">
    <property type="entry name" value="TaqI_C"/>
</dbReference>
<keyword evidence="8" id="KW-0175">Coiled coil</keyword>
<gene>
    <name evidence="11" type="ORF">SAMN05660197_0563</name>
</gene>